<dbReference type="AlphaFoldDB" id="A0A7C8MCJ2"/>
<proteinExistence type="predicted"/>
<keyword evidence="1" id="KW-0732">Signal</keyword>
<evidence type="ECO:0000313" key="3">
    <source>
        <dbReference type="Proteomes" id="UP000481861"/>
    </source>
</evidence>
<keyword evidence="3" id="KW-1185">Reference proteome</keyword>
<gene>
    <name evidence="2" type="ORF">BDV95DRAFT_599356</name>
</gene>
<sequence>MFAPSALVLAFLSAISLSQATVLTVESTPGSVAKQCILVNDNIVCPETPTAGATGTLDFQATIMDDGIRNQSNARLIVDVPEQDTIQLNTELCLWGSSSGFIGCASKTKSDVVVDVPY</sequence>
<dbReference type="EMBL" id="JAADJZ010000030">
    <property type="protein sequence ID" value="KAF2865984.1"/>
    <property type="molecule type" value="Genomic_DNA"/>
</dbReference>
<accession>A0A7C8MCJ2</accession>
<protein>
    <recommendedName>
        <fullName evidence="4">Phosphatidylglycerol/phosphatidylinositol transfer protein</fullName>
    </recommendedName>
</protein>
<feature type="signal peptide" evidence="1">
    <location>
        <begin position="1"/>
        <end position="20"/>
    </location>
</feature>
<reference evidence="2 3" key="1">
    <citation type="submission" date="2020-01" db="EMBL/GenBank/DDBJ databases">
        <authorList>
            <consortium name="DOE Joint Genome Institute"/>
            <person name="Haridas S."/>
            <person name="Albert R."/>
            <person name="Binder M."/>
            <person name="Bloem J."/>
            <person name="Labutti K."/>
            <person name="Salamov A."/>
            <person name="Andreopoulos B."/>
            <person name="Baker S.E."/>
            <person name="Barry K."/>
            <person name="Bills G."/>
            <person name="Bluhm B.H."/>
            <person name="Cannon C."/>
            <person name="Castanera R."/>
            <person name="Culley D.E."/>
            <person name="Daum C."/>
            <person name="Ezra D."/>
            <person name="Gonzalez J.B."/>
            <person name="Henrissat B."/>
            <person name="Kuo A."/>
            <person name="Liang C."/>
            <person name="Lipzen A."/>
            <person name="Lutzoni F."/>
            <person name="Magnuson J."/>
            <person name="Mondo S."/>
            <person name="Nolan M."/>
            <person name="Ohm R."/>
            <person name="Pangilinan J."/>
            <person name="Park H.-J.H."/>
            <person name="Ramirez L."/>
            <person name="Alfaro M."/>
            <person name="Sun H."/>
            <person name="Tritt A."/>
            <person name="Yoshinaga Y."/>
            <person name="Zwiers L.-H.L."/>
            <person name="Turgeon B.G."/>
            <person name="Goodwin S.B."/>
            <person name="Spatafora J.W."/>
            <person name="Crous P.W."/>
            <person name="Grigoriev I.V."/>
        </authorList>
    </citation>
    <scope>NUCLEOTIDE SEQUENCE [LARGE SCALE GENOMIC DNA]</scope>
    <source>
        <strain evidence="2 3">CBS 611.86</strain>
    </source>
</reference>
<evidence type="ECO:0000313" key="2">
    <source>
        <dbReference type="EMBL" id="KAF2865984.1"/>
    </source>
</evidence>
<feature type="chain" id="PRO_5028937180" description="Phosphatidylglycerol/phosphatidylinositol transfer protein" evidence="1">
    <location>
        <begin position="21"/>
        <end position="118"/>
    </location>
</feature>
<dbReference type="Proteomes" id="UP000481861">
    <property type="component" value="Unassembled WGS sequence"/>
</dbReference>
<organism evidence="2 3">
    <name type="scientific">Massariosphaeria phaeospora</name>
    <dbReference type="NCBI Taxonomy" id="100035"/>
    <lineage>
        <taxon>Eukaryota</taxon>
        <taxon>Fungi</taxon>
        <taxon>Dikarya</taxon>
        <taxon>Ascomycota</taxon>
        <taxon>Pezizomycotina</taxon>
        <taxon>Dothideomycetes</taxon>
        <taxon>Pleosporomycetidae</taxon>
        <taxon>Pleosporales</taxon>
        <taxon>Pleosporales incertae sedis</taxon>
        <taxon>Massariosphaeria</taxon>
    </lineage>
</organism>
<comment type="caution">
    <text evidence="2">The sequence shown here is derived from an EMBL/GenBank/DDBJ whole genome shotgun (WGS) entry which is preliminary data.</text>
</comment>
<name>A0A7C8MCJ2_9PLEO</name>
<evidence type="ECO:0008006" key="4">
    <source>
        <dbReference type="Google" id="ProtNLM"/>
    </source>
</evidence>
<evidence type="ECO:0000256" key="1">
    <source>
        <dbReference type="SAM" id="SignalP"/>
    </source>
</evidence>